<keyword evidence="6 7" id="KW-0067">ATP-binding</keyword>
<comment type="function">
    <text evidence="7">Cell wall formation. Catalyzes the addition of glutamate to the nucleotide precursor UDP-N-acetylmuramoyl-L-alanine (UMA).</text>
</comment>
<dbReference type="InterPro" id="IPR013221">
    <property type="entry name" value="Mur_ligase_cen"/>
</dbReference>
<dbReference type="SUPFAM" id="SSF53623">
    <property type="entry name" value="MurD-like peptide ligases, catalytic domain"/>
    <property type="match status" value="1"/>
</dbReference>
<dbReference type="GO" id="GO:0051301">
    <property type="term" value="P:cell division"/>
    <property type="evidence" value="ECO:0007669"/>
    <property type="project" value="UniProtKB-KW"/>
</dbReference>
<evidence type="ECO:0000256" key="1">
    <source>
        <dbReference type="ARBA" id="ARBA00004496"/>
    </source>
</evidence>
<dbReference type="OrthoDB" id="9809796at2"/>
<dbReference type="SUPFAM" id="SSF51984">
    <property type="entry name" value="MurCD N-terminal domain"/>
    <property type="match status" value="1"/>
</dbReference>
<dbReference type="UniPathway" id="UPA00219"/>
<accession>A0A1T4LWU1</accession>
<organism evidence="9 10">
    <name type="scientific">Treponema porcinum</name>
    <dbReference type="NCBI Taxonomy" id="261392"/>
    <lineage>
        <taxon>Bacteria</taxon>
        <taxon>Pseudomonadati</taxon>
        <taxon>Spirochaetota</taxon>
        <taxon>Spirochaetia</taxon>
        <taxon>Spirochaetales</taxon>
        <taxon>Treponemataceae</taxon>
        <taxon>Treponema</taxon>
    </lineage>
</organism>
<dbReference type="AlphaFoldDB" id="A0A1T4LWU1"/>
<dbReference type="GO" id="GO:0008764">
    <property type="term" value="F:UDP-N-acetylmuramoylalanine-D-glutamate ligase activity"/>
    <property type="evidence" value="ECO:0007669"/>
    <property type="project" value="UniProtKB-UniRule"/>
</dbReference>
<dbReference type="GO" id="GO:0005524">
    <property type="term" value="F:ATP binding"/>
    <property type="evidence" value="ECO:0007669"/>
    <property type="project" value="UniProtKB-UniRule"/>
</dbReference>
<comment type="subcellular location">
    <subcellularLocation>
        <location evidence="1 7">Cytoplasm</location>
    </subcellularLocation>
</comment>
<evidence type="ECO:0000256" key="3">
    <source>
        <dbReference type="ARBA" id="ARBA00022490"/>
    </source>
</evidence>
<dbReference type="InterPro" id="IPR036565">
    <property type="entry name" value="Mur-like_cat_sf"/>
</dbReference>
<dbReference type="RefSeq" id="WP_078933655.1">
    <property type="nucleotide sequence ID" value="NZ_FUWG01000013.1"/>
</dbReference>
<proteinExistence type="inferred from homology"/>
<name>A0A1T4LWU1_TREPO</name>
<dbReference type="SUPFAM" id="SSF53244">
    <property type="entry name" value="MurD-like peptide ligases, peptide-binding domain"/>
    <property type="match status" value="1"/>
</dbReference>
<evidence type="ECO:0000313" key="9">
    <source>
        <dbReference type="EMBL" id="SJZ59213.1"/>
    </source>
</evidence>
<dbReference type="GO" id="GO:0005737">
    <property type="term" value="C:cytoplasm"/>
    <property type="evidence" value="ECO:0007669"/>
    <property type="project" value="UniProtKB-SubCell"/>
</dbReference>
<evidence type="ECO:0000259" key="8">
    <source>
        <dbReference type="Pfam" id="PF08245"/>
    </source>
</evidence>
<keyword evidence="4 7" id="KW-0436">Ligase</keyword>
<protein>
    <recommendedName>
        <fullName evidence="7">UDP-N-acetylmuramoylalanine--D-glutamate ligase</fullName>
        <ecNumber evidence="7">6.3.2.9</ecNumber>
    </recommendedName>
    <alternativeName>
        <fullName evidence="7">D-glutamic acid-adding enzyme</fullName>
    </alternativeName>
    <alternativeName>
        <fullName evidence="7">UDP-N-acetylmuramoyl-L-alanyl-D-glutamate synthetase</fullName>
    </alternativeName>
</protein>
<dbReference type="GeneID" id="78317037"/>
<dbReference type="STRING" id="261392.SAMN02745149_01756"/>
<keyword evidence="7" id="KW-0132">Cell division</keyword>
<dbReference type="Pfam" id="PF08245">
    <property type="entry name" value="Mur_ligase_M"/>
    <property type="match status" value="1"/>
</dbReference>
<evidence type="ECO:0000256" key="7">
    <source>
        <dbReference type="HAMAP-Rule" id="MF_00639"/>
    </source>
</evidence>
<dbReference type="GO" id="GO:0008360">
    <property type="term" value="P:regulation of cell shape"/>
    <property type="evidence" value="ECO:0007669"/>
    <property type="project" value="UniProtKB-KW"/>
</dbReference>
<gene>
    <name evidence="7" type="primary">murD</name>
    <name evidence="9" type="ORF">SAMN02745149_01756</name>
</gene>
<feature type="domain" description="Mur ligase central" evidence="8">
    <location>
        <begin position="131"/>
        <end position="329"/>
    </location>
</feature>
<dbReference type="GO" id="GO:0009252">
    <property type="term" value="P:peptidoglycan biosynthetic process"/>
    <property type="evidence" value="ECO:0007669"/>
    <property type="project" value="UniProtKB-UniRule"/>
</dbReference>
<evidence type="ECO:0000313" key="10">
    <source>
        <dbReference type="Proteomes" id="UP000190423"/>
    </source>
</evidence>
<comment type="catalytic activity">
    <reaction evidence="7">
        <text>UDP-N-acetyl-alpha-D-muramoyl-L-alanine + D-glutamate + ATP = UDP-N-acetyl-alpha-D-muramoyl-L-alanyl-D-glutamate + ADP + phosphate + H(+)</text>
        <dbReference type="Rhea" id="RHEA:16429"/>
        <dbReference type="ChEBI" id="CHEBI:15378"/>
        <dbReference type="ChEBI" id="CHEBI:29986"/>
        <dbReference type="ChEBI" id="CHEBI:30616"/>
        <dbReference type="ChEBI" id="CHEBI:43474"/>
        <dbReference type="ChEBI" id="CHEBI:83898"/>
        <dbReference type="ChEBI" id="CHEBI:83900"/>
        <dbReference type="ChEBI" id="CHEBI:456216"/>
        <dbReference type="EC" id="6.3.2.9"/>
    </reaction>
</comment>
<feature type="binding site" evidence="7">
    <location>
        <begin position="133"/>
        <end position="139"/>
    </location>
    <ligand>
        <name>ATP</name>
        <dbReference type="ChEBI" id="CHEBI:30616"/>
    </ligand>
</feature>
<dbReference type="NCBIfam" id="TIGR01087">
    <property type="entry name" value="murD"/>
    <property type="match status" value="1"/>
</dbReference>
<evidence type="ECO:0000256" key="6">
    <source>
        <dbReference type="ARBA" id="ARBA00022840"/>
    </source>
</evidence>
<dbReference type="Gene3D" id="3.40.1190.10">
    <property type="entry name" value="Mur-like, catalytic domain"/>
    <property type="match status" value="1"/>
</dbReference>
<dbReference type="EC" id="6.3.2.9" evidence="7"/>
<dbReference type="GO" id="GO:0071555">
    <property type="term" value="P:cell wall organization"/>
    <property type="evidence" value="ECO:0007669"/>
    <property type="project" value="UniProtKB-KW"/>
</dbReference>
<dbReference type="PANTHER" id="PTHR43692">
    <property type="entry name" value="UDP-N-ACETYLMURAMOYLALANINE--D-GLUTAMATE LIGASE"/>
    <property type="match status" value="1"/>
</dbReference>
<dbReference type="Pfam" id="PF21799">
    <property type="entry name" value="MurD-like_N"/>
    <property type="match status" value="1"/>
</dbReference>
<keyword evidence="3 7" id="KW-0963">Cytoplasm</keyword>
<dbReference type="InterPro" id="IPR005762">
    <property type="entry name" value="MurD"/>
</dbReference>
<dbReference type="PANTHER" id="PTHR43692:SF1">
    <property type="entry name" value="UDP-N-ACETYLMURAMOYLALANINE--D-GLUTAMATE LIGASE"/>
    <property type="match status" value="1"/>
</dbReference>
<sequence length="506" mass="55436">MHIYSQGCTFSTIEDIAGKHVTVMGLGLNGGGEACVRFFLKHGAFVTVTDMKTEEQLKPTIESLNADNTLDLSHLKYILGKHREEDFINADCVIKNPGVKIEGNKYLSLARAVESDISIFLHFTKSPVIAVTGSKGKSSTVSAINYGLNKAGYTSFLGGNITVSPLTFLDKTTEDTPVVLELSSWQLADLRGRKELRPYISLITKIVPDHQNWYGTMEDYVADKRLIYKDQDKGCYTIVDMDADEPGTGPSSGGSWGNLFAKETKGTVLRYTRKNSLDGNYGVFQEKNDDGSFCGKVFLPGMDEPEIILRNLSVPGEHMRVNVLNAALVLFLMHVPSGDIAEILGSWQGIDHRLQFFHTYRNFKFYNDSCATVPEAAGAASQAFGKPVILITGGTDKGLSFEPLIETLSAKNGIIPVKKLYLLAGTGTDKLTKGLSERGIPYEKPYENLSALLSALKTDIDSGSEKESAGTEEIIVFSPGATSFGMFRNEFDRGNTFMAEVKKTFI</sequence>
<reference evidence="9 10" key="1">
    <citation type="submission" date="2017-02" db="EMBL/GenBank/DDBJ databases">
        <authorList>
            <person name="Peterson S.W."/>
        </authorList>
    </citation>
    <scope>NUCLEOTIDE SEQUENCE [LARGE SCALE GENOMIC DNA]</scope>
    <source>
        <strain evidence="9 10">ATCC BAA-908</strain>
    </source>
</reference>
<comment type="pathway">
    <text evidence="2 7">Cell wall biogenesis; peptidoglycan biosynthesis.</text>
</comment>
<keyword evidence="7" id="KW-0961">Cell wall biogenesis/degradation</keyword>
<keyword evidence="7" id="KW-0131">Cell cycle</keyword>
<keyword evidence="10" id="KW-1185">Reference proteome</keyword>
<dbReference type="InterPro" id="IPR036615">
    <property type="entry name" value="Mur_ligase_C_dom_sf"/>
</dbReference>
<dbReference type="Proteomes" id="UP000190423">
    <property type="component" value="Unassembled WGS sequence"/>
</dbReference>
<dbReference type="HAMAP" id="MF_00639">
    <property type="entry name" value="MurD"/>
    <property type="match status" value="1"/>
</dbReference>
<comment type="similarity">
    <text evidence="7">Belongs to the MurCDEF family.</text>
</comment>
<dbReference type="Gene3D" id="3.40.50.720">
    <property type="entry name" value="NAD(P)-binding Rossmann-like Domain"/>
    <property type="match status" value="1"/>
</dbReference>
<dbReference type="Gene3D" id="3.90.190.20">
    <property type="entry name" value="Mur ligase, C-terminal domain"/>
    <property type="match status" value="1"/>
</dbReference>
<keyword evidence="7" id="KW-0133">Cell shape</keyword>
<evidence type="ECO:0000256" key="5">
    <source>
        <dbReference type="ARBA" id="ARBA00022741"/>
    </source>
</evidence>
<keyword evidence="7" id="KW-0573">Peptidoglycan synthesis</keyword>
<keyword evidence="5 7" id="KW-0547">Nucleotide-binding</keyword>
<evidence type="ECO:0000256" key="2">
    <source>
        <dbReference type="ARBA" id="ARBA00004752"/>
    </source>
</evidence>
<dbReference type="EMBL" id="FUWG01000013">
    <property type="protein sequence ID" value="SJZ59213.1"/>
    <property type="molecule type" value="Genomic_DNA"/>
</dbReference>
<evidence type="ECO:0000256" key="4">
    <source>
        <dbReference type="ARBA" id="ARBA00022598"/>
    </source>
</evidence>